<gene>
    <name evidence="1" type="ORF">GA0070213_12320</name>
</gene>
<keyword evidence="2" id="KW-1185">Reference proteome</keyword>
<dbReference type="EMBL" id="FMDM01000023">
    <property type="protein sequence ID" value="SCG78867.1"/>
    <property type="molecule type" value="Genomic_DNA"/>
</dbReference>
<dbReference type="Proteomes" id="UP000199360">
    <property type="component" value="Unassembled WGS sequence"/>
</dbReference>
<protein>
    <submittedName>
        <fullName evidence="1">Uncharacterized protein</fullName>
    </submittedName>
</protein>
<dbReference type="RefSeq" id="WP_091071799.1">
    <property type="nucleotide sequence ID" value="NZ_FMDM01000023.1"/>
</dbReference>
<organism evidence="1 2">
    <name type="scientific">Micromonospora humi</name>
    <dbReference type="NCBI Taxonomy" id="745366"/>
    <lineage>
        <taxon>Bacteria</taxon>
        <taxon>Bacillati</taxon>
        <taxon>Actinomycetota</taxon>
        <taxon>Actinomycetes</taxon>
        <taxon>Micromonosporales</taxon>
        <taxon>Micromonosporaceae</taxon>
        <taxon>Micromonospora</taxon>
    </lineage>
</organism>
<dbReference type="AlphaFoldDB" id="A0A1C5K7Z7"/>
<accession>A0A1C5K7Z7</accession>
<evidence type="ECO:0000313" key="2">
    <source>
        <dbReference type="Proteomes" id="UP000199360"/>
    </source>
</evidence>
<sequence length="258" mass="27609">MGLDAYVSCRCWQDGLATPCPVGPVGHDEDGHLTLVQPGEYDATAENAFYAWLAGDACPHPHMELVSEGVANWTGVRLFQQALRAAGEERFPTLAAALPDRNDGGFPAEQAAAVLAELDAFRASAVADEVALVDEATGQVVMQYVEACRGVFMYGPGWHAGVDPDGFFVAGDADPPVTLFRAARFTQRTLPDGRVELAAGGTRTVVAMRPVGQHRSPPPERLAVRTRSRSADDYAYLVEPLRRLCAASLATGNPVVWC</sequence>
<reference evidence="2" key="1">
    <citation type="submission" date="2016-06" db="EMBL/GenBank/DDBJ databases">
        <authorList>
            <person name="Varghese N."/>
            <person name="Submissions Spin"/>
        </authorList>
    </citation>
    <scope>NUCLEOTIDE SEQUENCE [LARGE SCALE GENOMIC DNA]</scope>
    <source>
        <strain evidence="2">DSM 45647</strain>
    </source>
</reference>
<proteinExistence type="predicted"/>
<dbReference type="STRING" id="745366.GA0070213_12320"/>
<dbReference type="OrthoDB" id="3682124at2"/>
<name>A0A1C5K7Z7_9ACTN</name>
<evidence type="ECO:0000313" key="1">
    <source>
        <dbReference type="EMBL" id="SCG78867.1"/>
    </source>
</evidence>